<feature type="region of interest" description="Disordered" evidence="1">
    <location>
        <begin position="1"/>
        <end position="22"/>
    </location>
</feature>
<feature type="region of interest" description="Disordered" evidence="1">
    <location>
        <begin position="77"/>
        <end position="97"/>
    </location>
</feature>
<gene>
    <name evidence="2" type="ORF">TrRE_jg9737</name>
</gene>
<keyword evidence="3" id="KW-1185">Reference proteome</keyword>
<dbReference type="OrthoDB" id="188089at2759"/>
<protein>
    <submittedName>
        <fullName evidence="2">Uncharacterized protein</fullName>
    </submittedName>
</protein>
<name>A0A9W6ZFI0_9STRA</name>
<dbReference type="AlphaFoldDB" id="A0A9W6ZFI0"/>
<comment type="caution">
    <text evidence="2">The sequence shown here is derived from an EMBL/GenBank/DDBJ whole genome shotgun (WGS) entry which is preliminary data.</text>
</comment>
<sequence length="156" mass="17455">MKGTFDVKYDGGGKEKRVKRGRIRKEEEPEWEVVYRGEECGYAVEASVPDVVLEREEGIQVEMEFVLQTLGTEYPIEEPSLHGEQRSHSTVNRDKEVRGFMDLMKGGEGGGGEELTDQESRAKKKIMEAIEIDGGVIQTWGKGKMVEGTGMGTHFV</sequence>
<evidence type="ECO:0000313" key="2">
    <source>
        <dbReference type="EMBL" id="GMH51301.1"/>
    </source>
</evidence>
<proteinExistence type="predicted"/>
<feature type="compositionally biased region" description="Basic and acidic residues" evidence="1">
    <location>
        <begin position="1"/>
        <end position="15"/>
    </location>
</feature>
<dbReference type="Proteomes" id="UP001165082">
    <property type="component" value="Unassembled WGS sequence"/>
</dbReference>
<evidence type="ECO:0000313" key="3">
    <source>
        <dbReference type="Proteomes" id="UP001165082"/>
    </source>
</evidence>
<organism evidence="2 3">
    <name type="scientific">Triparma retinervis</name>
    <dbReference type="NCBI Taxonomy" id="2557542"/>
    <lineage>
        <taxon>Eukaryota</taxon>
        <taxon>Sar</taxon>
        <taxon>Stramenopiles</taxon>
        <taxon>Ochrophyta</taxon>
        <taxon>Bolidophyceae</taxon>
        <taxon>Parmales</taxon>
        <taxon>Triparmaceae</taxon>
        <taxon>Triparma</taxon>
    </lineage>
</organism>
<dbReference type="EMBL" id="BRXZ01003270">
    <property type="protein sequence ID" value="GMH51301.1"/>
    <property type="molecule type" value="Genomic_DNA"/>
</dbReference>
<feature type="compositionally biased region" description="Basic and acidic residues" evidence="1">
    <location>
        <begin position="79"/>
        <end position="97"/>
    </location>
</feature>
<evidence type="ECO:0000256" key="1">
    <source>
        <dbReference type="SAM" id="MobiDB-lite"/>
    </source>
</evidence>
<reference evidence="2" key="1">
    <citation type="submission" date="2022-07" db="EMBL/GenBank/DDBJ databases">
        <title>Genome analysis of Parmales, a sister group of diatoms, reveals the evolutionary specialization of diatoms from phago-mixotrophs to photoautotrophs.</title>
        <authorList>
            <person name="Ban H."/>
            <person name="Sato S."/>
            <person name="Yoshikawa S."/>
            <person name="Kazumasa Y."/>
            <person name="Nakamura Y."/>
            <person name="Ichinomiya M."/>
            <person name="Saitoh K."/>
            <person name="Sato N."/>
            <person name="Blanc-Mathieu R."/>
            <person name="Endo H."/>
            <person name="Kuwata A."/>
            <person name="Ogata H."/>
        </authorList>
    </citation>
    <scope>NUCLEOTIDE SEQUENCE</scope>
</reference>
<accession>A0A9W6ZFI0</accession>